<dbReference type="AlphaFoldDB" id="A0AAV6TZ77"/>
<reference evidence="1 2" key="1">
    <citation type="journal article" date="2022" name="Nat. Ecol. Evol.">
        <title>A masculinizing supergene underlies an exaggerated male reproductive morph in a spider.</title>
        <authorList>
            <person name="Hendrickx F."/>
            <person name="De Corte Z."/>
            <person name="Sonet G."/>
            <person name="Van Belleghem S.M."/>
            <person name="Kostlbacher S."/>
            <person name="Vangestel C."/>
        </authorList>
    </citation>
    <scope>NUCLEOTIDE SEQUENCE [LARGE SCALE GENOMIC DNA]</scope>
    <source>
        <strain evidence="1">W744_W776</strain>
    </source>
</reference>
<protein>
    <submittedName>
        <fullName evidence="1">Uncharacterized protein</fullName>
    </submittedName>
</protein>
<dbReference type="Proteomes" id="UP000827092">
    <property type="component" value="Unassembled WGS sequence"/>
</dbReference>
<evidence type="ECO:0000313" key="1">
    <source>
        <dbReference type="EMBL" id="KAG8177295.1"/>
    </source>
</evidence>
<keyword evidence="2" id="KW-1185">Reference proteome</keyword>
<evidence type="ECO:0000313" key="2">
    <source>
        <dbReference type="Proteomes" id="UP000827092"/>
    </source>
</evidence>
<comment type="caution">
    <text evidence="1">The sequence shown here is derived from an EMBL/GenBank/DDBJ whole genome shotgun (WGS) entry which is preliminary data.</text>
</comment>
<proteinExistence type="predicted"/>
<dbReference type="EMBL" id="JAFNEN010000789">
    <property type="protein sequence ID" value="KAG8177295.1"/>
    <property type="molecule type" value="Genomic_DNA"/>
</dbReference>
<accession>A0AAV6TZ77</accession>
<organism evidence="1 2">
    <name type="scientific">Oedothorax gibbosus</name>
    <dbReference type="NCBI Taxonomy" id="931172"/>
    <lineage>
        <taxon>Eukaryota</taxon>
        <taxon>Metazoa</taxon>
        <taxon>Ecdysozoa</taxon>
        <taxon>Arthropoda</taxon>
        <taxon>Chelicerata</taxon>
        <taxon>Arachnida</taxon>
        <taxon>Araneae</taxon>
        <taxon>Araneomorphae</taxon>
        <taxon>Entelegynae</taxon>
        <taxon>Araneoidea</taxon>
        <taxon>Linyphiidae</taxon>
        <taxon>Erigoninae</taxon>
        <taxon>Oedothorax</taxon>
    </lineage>
</organism>
<gene>
    <name evidence="1" type="ORF">JTE90_023612</name>
</gene>
<sequence length="154" mass="17814">MNYKYRTISVLFSLDAPKNPVRMISELETYYKRDSCVVALKAYSGNLFVCTLSGIDVVNRVKSENHLCIGREKCPYKLVETNITCLKILLPYWQLTIDDVNRMLRSYCNIMSSDIETLPGLDTRVYYGVIEMRREVPSRLKSKCGFIDVFEVTD</sequence>
<name>A0AAV6TZ77_9ARAC</name>